<comment type="caution">
    <text evidence="1">The sequence shown here is derived from an EMBL/GenBank/DDBJ whole genome shotgun (WGS) entry which is preliminary data.</text>
</comment>
<evidence type="ECO:0000313" key="2">
    <source>
        <dbReference type="Proteomes" id="UP001596495"/>
    </source>
</evidence>
<dbReference type="Proteomes" id="UP001596495">
    <property type="component" value="Unassembled WGS sequence"/>
</dbReference>
<reference evidence="2" key="1">
    <citation type="journal article" date="2019" name="Int. J. Syst. Evol. Microbiol.">
        <title>The Global Catalogue of Microorganisms (GCM) 10K type strain sequencing project: providing services to taxonomists for standard genome sequencing and annotation.</title>
        <authorList>
            <consortium name="The Broad Institute Genomics Platform"/>
            <consortium name="The Broad Institute Genome Sequencing Center for Infectious Disease"/>
            <person name="Wu L."/>
            <person name="Ma J."/>
        </authorList>
    </citation>
    <scope>NUCLEOTIDE SEQUENCE [LARGE SCALE GENOMIC DNA]</scope>
    <source>
        <strain evidence="2">CCUG 54518</strain>
    </source>
</reference>
<gene>
    <name evidence="1" type="ORF">ACFQNJ_03575</name>
</gene>
<evidence type="ECO:0000313" key="1">
    <source>
        <dbReference type="EMBL" id="MFC7433584.1"/>
    </source>
</evidence>
<name>A0ABW2R551_9BURK</name>
<keyword evidence="2" id="KW-1185">Reference proteome</keyword>
<accession>A0ABW2R551</accession>
<dbReference type="RefSeq" id="WP_382253885.1">
    <property type="nucleotide sequence ID" value="NZ_JBHTBX010000002.1"/>
</dbReference>
<proteinExistence type="predicted"/>
<organism evidence="1 2">
    <name type="scientific">Hydrogenophaga bisanensis</name>
    <dbReference type="NCBI Taxonomy" id="439611"/>
    <lineage>
        <taxon>Bacteria</taxon>
        <taxon>Pseudomonadati</taxon>
        <taxon>Pseudomonadota</taxon>
        <taxon>Betaproteobacteria</taxon>
        <taxon>Burkholderiales</taxon>
        <taxon>Comamonadaceae</taxon>
        <taxon>Hydrogenophaga</taxon>
    </lineage>
</organism>
<sequence length="237" mass="27147">MKKMKHRVAQEFADPTITEEFDTLDRWRTFAAEAVEAMKGFEVPRFSADSMEVRRDDHDARVSALKLAAERVSNQATKALTSEINQHVVDEWSDAVRDFVSASEAVFCAETWAWIALRMKLEDILKDPRIEFNPEVVRFVGSMLDLVKSASGHSDYRTVLLPLETQFKREQASRSASSKNAAEREWVRREWRNRSDKGQSKASFARQHAQLVKAKFGTDVTSEQIAREWLPKGRVNA</sequence>
<dbReference type="EMBL" id="JBHTBX010000002">
    <property type="protein sequence ID" value="MFC7433584.1"/>
    <property type="molecule type" value="Genomic_DNA"/>
</dbReference>
<protein>
    <submittedName>
        <fullName evidence="1">Uncharacterized protein</fullName>
    </submittedName>
</protein>